<reference evidence="1" key="1">
    <citation type="journal article" date="2023" name="Nat. Commun.">
        <title>Diploid and tetraploid genomes of Acorus and the evolution of monocots.</title>
        <authorList>
            <person name="Ma L."/>
            <person name="Liu K.W."/>
            <person name="Li Z."/>
            <person name="Hsiao Y.Y."/>
            <person name="Qi Y."/>
            <person name="Fu T."/>
            <person name="Tang G.D."/>
            <person name="Zhang D."/>
            <person name="Sun W.H."/>
            <person name="Liu D.K."/>
            <person name="Li Y."/>
            <person name="Chen G.Z."/>
            <person name="Liu X.D."/>
            <person name="Liao X.Y."/>
            <person name="Jiang Y.T."/>
            <person name="Yu X."/>
            <person name="Hao Y."/>
            <person name="Huang J."/>
            <person name="Zhao X.W."/>
            <person name="Ke S."/>
            <person name="Chen Y.Y."/>
            <person name="Wu W.L."/>
            <person name="Hsu J.L."/>
            <person name="Lin Y.F."/>
            <person name="Huang M.D."/>
            <person name="Li C.Y."/>
            <person name="Huang L."/>
            <person name="Wang Z.W."/>
            <person name="Zhao X."/>
            <person name="Zhong W.Y."/>
            <person name="Peng D.H."/>
            <person name="Ahmad S."/>
            <person name="Lan S."/>
            <person name="Zhang J.S."/>
            <person name="Tsai W.C."/>
            <person name="Van de Peer Y."/>
            <person name="Liu Z.J."/>
        </authorList>
    </citation>
    <scope>NUCLEOTIDE SEQUENCE</scope>
    <source>
        <strain evidence="1">CP</strain>
    </source>
</reference>
<gene>
    <name evidence="1" type="ORF">QJS10_CPB11g01785</name>
</gene>
<evidence type="ECO:0000313" key="1">
    <source>
        <dbReference type="EMBL" id="KAK1303767.1"/>
    </source>
</evidence>
<dbReference type="Proteomes" id="UP001180020">
    <property type="component" value="Unassembled WGS sequence"/>
</dbReference>
<keyword evidence="2" id="KW-1185">Reference proteome</keyword>
<name>A0AAV9DS78_ACOCL</name>
<dbReference type="AlphaFoldDB" id="A0AAV9DS78"/>
<protein>
    <submittedName>
        <fullName evidence="1">Uncharacterized protein</fullName>
    </submittedName>
</protein>
<evidence type="ECO:0000313" key="2">
    <source>
        <dbReference type="Proteomes" id="UP001180020"/>
    </source>
</evidence>
<sequence length="76" mass="8296">MLPLRPPSCSSPSPLLLSLRLHPPSMLPLRPPSCSSPSPLLLPLRLHLLLIHPLARAPLRPLTIFVHNTIIHQGGV</sequence>
<dbReference type="EMBL" id="JAUJYO010000011">
    <property type="protein sequence ID" value="KAK1303767.1"/>
    <property type="molecule type" value="Genomic_DNA"/>
</dbReference>
<reference evidence="1" key="2">
    <citation type="submission" date="2023-06" db="EMBL/GenBank/DDBJ databases">
        <authorList>
            <person name="Ma L."/>
            <person name="Liu K.-W."/>
            <person name="Li Z."/>
            <person name="Hsiao Y.-Y."/>
            <person name="Qi Y."/>
            <person name="Fu T."/>
            <person name="Tang G."/>
            <person name="Zhang D."/>
            <person name="Sun W.-H."/>
            <person name="Liu D.-K."/>
            <person name="Li Y."/>
            <person name="Chen G.-Z."/>
            <person name="Liu X.-D."/>
            <person name="Liao X.-Y."/>
            <person name="Jiang Y.-T."/>
            <person name="Yu X."/>
            <person name="Hao Y."/>
            <person name="Huang J."/>
            <person name="Zhao X.-W."/>
            <person name="Ke S."/>
            <person name="Chen Y.-Y."/>
            <person name="Wu W.-L."/>
            <person name="Hsu J.-L."/>
            <person name="Lin Y.-F."/>
            <person name="Huang M.-D."/>
            <person name="Li C.-Y."/>
            <person name="Huang L."/>
            <person name="Wang Z.-W."/>
            <person name="Zhao X."/>
            <person name="Zhong W.-Y."/>
            <person name="Peng D.-H."/>
            <person name="Ahmad S."/>
            <person name="Lan S."/>
            <person name="Zhang J.-S."/>
            <person name="Tsai W.-C."/>
            <person name="Van De Peer Y."/>
            <person name="Liu Z.-J."/>
        </authorList>
    </citation>
    <scope>NUCLEOTIDE SEQUENCE</scope>
    <source>
        <strain evidence="1">CP</strain>
        <tissue evidence="1">Leaves</tissue>
    </source>
</reference>
<accession>A0AAV9DS78</accession>
<organism evidence="1 2">
    <name type="scientific">Acorus calamus</name>
    <name type="common">Sweet flag</name>
    <dbReference type="NCBI Taxonomy" id="4465"/>
    <lineage>
        <taxon>Eukaryota</taxon>
        <taxon>Viridiplantae</taxon>
        <taxon>Streptophyta</taxon>
        <taxon>Embryophyta</taxon>
        <taxon>Tracheophyta</taxon>
        <taxon>Spermatophyta</taxon>
        <taxon>Magnoliopsida</taxon>
        <taxon>Liliopsida</taxon>
        <taxon>Acoraceae</taxon>
        <taxon>Acorus</taxon>
    </lineage>
</organism>
<comment type="caution">
    <text evidence="1">The sequence shown here is derived from an EMBL/GenBank/DDBJ whole genome shotgun (WGS) entry which is preliminary data.</text>
</comment>
<proteinExistence type="predicted"/>